<dbReference type="STRING" id="394096.DB31_1202"/>
<keyword evidence="1 3" id="KW-0597">Phosphoprotein</keyword>
<feature type="modified residue" description="4-aspartylphosphate" evidence="3">
    <location>
        <position position="52"/>
    </location>
</feature>
<dbReference type="EMBL" id="JMCB01000011">
    <property type="protein sequence ID" value="KFE66137.1"/>
    <property type="molecule type" value="Genomic_DNA"/>
</dbReference>
<accession>A0A085WEM4</accession>
<dbReference type="PANTHER" id="PTHR44591:SF14">
    <property type="entry name" value="PROTEIN PILG"/>
    <property type="match status" value="1"/>
</dbReference>
<dbReference type="Proteomes" id="UP000028725">
    <property type="component" value="Unassembled WGS sequence"/>
</dbReference>
<dbReference type="AlphaFoldDB" id="A0A085WEM4"/>
<comment type="caution">
    <text evidence="5">The sequence shown here is derived from an EMBL/GenBank/DDBJ whole genome shotgun (WGS) entry which is preliminary data.</text>
</comment>
<name>A0A085WEM4_9BACT</name>
<gene>
    <name evidence="5" type="ORF">DB31_1202</name>
</gene>
<sequence>MKTVLLVDDEHAILDALSGILEDEGFRVVTASNGREALARLAEAVPDVALVDVMMPIMDGRELLREMQDEARWKRVPVVLMSAVPQAILERDAPLACADFFQKPFDLWKLLARLKELAERQQDP</sequence>
<dbReference type="OrthoDB" id="9786548at2"/>
<evidence type="ECO:0000256" key="1">
    <source>
        <dbReference type="ARBA" id="ARBA00022553"/>
    </source>
</evidence>
<dbReference type="PROSITE" id="PS50110">
    <property type="entry name" value="RESPONSE_REGULATORY"/>
    <property type="match status" value="1"/>
</dbReference>
<dbReference type="Pfam" id="PF00072">
    <property type="entry name" value="Response_reg"/>
    <property type="match status" value="1"/>
</dbReference>
<keyword evidence="2" id="KW-0902">Two-component regulatory system</keyword>
<organism evidence="5 6">
    <name type="scientific">Hyalangium minutum</name>
    <dbReference type="NCBI Taxonomy" id="394096"/>
    <lineage>
        <taxon>Bacteria</taxon>
        <taxon>Pseudomonadati</taxon>
        <taxon>Myxococcota</taxon>
        <taxon>Myxococcia</taxon>
        <taxon>Myxococcales</taxon>
        <taxon>Cystobacterineae</taxon>
        <taxon>Archangiaceae</taxon>
        <taxon>Hyalangium</taxon>
    </lineage>
</organism>
<dbReference type="InterPro" id="IPR050595">
    <property type="entry name" value="Bact_response_regulator"/>
</dbReference>
<dbReference type="SUPFAM" id="SSF52172">
    <property type="entry name" value="CheY-like"/>
    <property type="match status" value="1"/>
</dbReference>
<dbReference type="Gene3D" id="3.40.50.2300">
    <property type="match status" value="1"/>
</dbReference>
<reference evidence="5 6" key="1">
    <citation type="submission" date="2014-04" db="EMBL/GenBank/DDBJ databases">
        <title>Genome assembly of Hyalangium minutum DSM 14724.</title>
        <authorList>
            <person name="Sharma G."/>
            <person name="Subramanian S."/>
        </authorList>
    </citation>
    <scope>NUCLEOTIDE SEQUENCE [LARGE SCALE GENOMIC DNA]</scope>
    <source>
        <strain evidence="5 6">DSM 14724</strain>
    </source>
</reference>
<feature type="domain" description="Response regulatory" evidence="4">
    <location>
        <begin position="3"/>
        <end position="118"/>
    </location>
</feature>
<evidence type="ECO:0000256" key="2">
    <source>
        <dbReference type="ARBA" id="ARBA00023012"/>
    </source>
</evidence>
<dbReference type="RefSeq" id="WP_044192788.1">
    <property type="nucleotide sequence ID" value="NZ_JMCB01000011.1"/>
</dbReference>
<keyword evidence="6" id="KW-1185">Reference proteome</keyword>
<dbReference type="SMART" id="SM00448">
    <property type="entry name" value="REC"/>
    <property type="match status" value="1"/>
</dbReference>
<evidence type="ECO:0000313" key="5">
    <source>
        <dbReference type="EMBL" id="KFE66137.1"/>
    </source>
</evidence>
<evidence type="ECO:0000313" key="6">
    <source>
        <dbReference type="Proteomes" id="UP000028725"/>
    </source>
</evidence>
<dbReference type="InterPro" id="IPR001789">
    <property type="entry name" value="Sig_transdc_resp-reg_receiver"/>
</dbReference>
<proteinExistence type="predicted"/>
<evidence type="ECO:0000256" key="3">
    <source>
        <dbReference type="PROSITE-ProRule" id="PRU00169"/>
    </source>
</evidence>
<evidence type="ECO:0000259" key="4">
    <source>
        <dbReference type="PROSITE" id="PS50110"/>
    </source>
</evidence>
<dbReference type="InterPro" id="IPR011006">
    <property type="entry name" value="CheY-like_superfamily"/>
</dbReference>
<dbReference type="PANTHER" id="PTHR44591">
    <property type="entry name" value="STRESS RESPONSE REGULATOR PROTEIN 1"/>
    <property type="match status" value="1"/>
</dbReference>
<dbReference type="GO" id="GO:0000160">
    <property type="term" value="P:phosphorelay signal transduction system"/>
    <property type="evidence" value="ECO:0007669"/>
    <property type="project" value="UniProtKB-KW"/>
</dbReference>
<protein>
    <submittedName>
        <fullName evidence="5">Response regulator</fullName>
    </submittedName>
</protein>